<feature type="region of interest" description="Disordered" evidence="1">
    <location>
        <begin position="387"/>
        <end position="422"/>
    </location>
</feature>
<organism evidence="2 3">
    <name type="scientific">Panagrolaimus davidi</name>
    <dbReference type="NCBI Taxonomy" id="227884"/>
    <lineage>
        <taxon>Eukaryota</taxon>
        <taxon>Metazoa</taxon>
        <taxon>Ecdysozoa</taxon>
        <taxon>Nematoda</taxon>
        <taxon>Chromadorea</taxon>
        <taxon>Rhabditida</taxon>
        <taxon>Tylenchina</taxon>
        <taxon>Panagrolaimomorpha</taxon>
        <taxon>Panagrolaimoidea</taxon>
        <taxon>Panagrolaimidae</taxon>
        <taxon>Panagrolaimus</taxon>
    </lineage>
</organism>
<dbReference type="WBParaSite" id="PDA_v2.g28047.t1">
    <property type="protein sequence ID" value="PDA_v2.g28047.t1"/>
    <property type="gene ID" value="PDA_v2.g28047"/>
</dbReference>
<reference evidence="3" key="1">
    <citation type="submission" date="2022-11" db="UniProtKB">
        <authorList>
            <consortium name="WormBaseParasite"/>
        </authorList>
    </citation>
    <scope>IDENTIFICATION</scope>
</reference>
<dbReference type="SUPFAM" id="SSF50978">
    <property type="entry name" value="WD40 repeat-like"/>
    <property type="match status" value="1"/>
</dbReference>
<dbReference type="InterPro" id="IPR015943">
    <property type="entry name" value="WD40/YVTN_repeat-like_dom_sf"/>
</dbReference>
<name>A0A914Q8Z7_9BILA</name>
<dbReference type="InterPro" id="IPR036322">
    <property type="entry name" value="WD40_repeat_dom_sf"/>
</dbReference>
<evidence type="ECO:0000313" key="3">
    <source>
        <dbReference type="WBParaSite" id="PDA_v2.g28047.t1"/>
    </source>
</evidence>
<dbReference type="Proteomes" id="UP000887578">
    <property type="component" value="Unplaced"/>
</dbReference>
<keyword evidence="2" id="KW-1185">Reference proteome</keyword>
<proteinExistence type="predicted"/>
<protein>
    <submittedName>
        <fullName evidence="3">WD repeat-containing protein 7</fullName>
    </submittedName>
</protein>
<evidence type="ECO:0000256" key="1">
    <source>
        <dbReference type="SAM" id="MobiDB-lite"/>
    </source>
</evidence>
<feature type="compositionally biased region" description="Pro residues" evidence="1">
    <location>
        <begin position="396"/>
        <end position="409"/>
    </location>
</feature>
<evidence type="ECO:0000313" key="2">
    <source>
        <dbReference type="Proteomes" id="UP000887578"/>
    </source>
</evidence>
<accession>A0A914Q8Z7</accession>
<dbReference type="GO" id="GO:0005737">
    <property type="term" value="C:cytoplasm"/>
    <property type="evidence" value="ECO:0007669"/>
    <property type="project" value="TreeGrafter"/>
</dbReference>
<dbReference type="PANTHER" id="PTHR44099:SF4">
    <property type="entry name" value="RABCONNECTIN-3B, ISOFORM A"/>
    <property type="match status" value="1"/>
</dbReference>
<dbReference type="InterPro" id="IPR049916">
    <property type="entry name" value="WDR72-like"/>
</dbReference>
<dbReference type="PANTHER" id="PTHR44099">
    <property type="entry name" value="RABCONNECTIN-3B, ISOFORM A"/>
    <property type="match status" value="1"/>
</dbReference>
<sequence>MFLIYRLKEKKCILLASRQIFPIIDIHWRPLDDLMMVRCTDDSLYVWQMETANLDRIVTGLIAEEIIEGCKEQIGIYEYSDEAGANQATQMLRAIKHKNLAAVKKIAGKSEANLHISKEHQKQLSKPLKIVQLKTFCDSAHLLLFNLNDIFKDLNKTDSDSRSSTFQLSLSSLISTKSQRSVVPLLNHGFVGKNDNSDIAKLLLSLIFNWDLNGNNDEIAALKRGLFKPSLPLHFGIISGNGIVSLYMPSNHKVSDEGKQLSNALLTTHLMANIALSNAMAFTSSHEQKQLPHFHIEINDKILPPKIQLLAEKWQDSCIEIRSAAQILLLKELNRAGVERRRKLIADWAPYLPVLLDSSLSILGKTPTNNISFVAATSSNSAAVEHVQKSGTQVPPSQPPSRPPPPIPPRRGDTSSVSTKKELPPAIAISSQEEFNHLKPIHGGVKQLRKNQAIAIVLLGVIGTKFRNEFDNEITVRATALSLFELLVAPETSLLPLNSTLRQSAIDLLGSGFALWQPHLDLSKLLLGLLELAALDETKNAEISLIAKNSLSLIASYCPKAVITALSKEVIRYNSSLQTTQIPLSSPLIASKTDVLRVIEQLIENHYVDVIELVIPVCDILIHCLDLQLLKHQNFHDLFPPISKLYMIAFCPATKKLAIGGSNGAIVVHELKNMKSQTIQAHNNLISSIAFSSDGKFLAVYVSNQSFLGMGQSQMKLIKSMAAPIEISETVHARLVWIGTKMLKLLLSNGTESIIQI</sequence>
<dbReference type="Gene3D" id="2.130.10.10">
    <property type="entry name" value="YVTN repeat-like/Quinoprotein amine dehydrogenase"/>
    <property type="match status" value="1"/>
</dbReference>
<dbReference type="AlphaFoldDB" id="A0A914Q8Z7"/>